<dbReference type="eggNOG" id="KOG1075">
    <property type="taxonomic scope" value="Eukaryota"/>
</dbReference>
<dbReference type="InterPro" id="IPR036691">
    <property type="entry name" value="Endo/exonu/phosph_ase_sf"/>
</dbReference>
<dbReference type="OrthoDB" id="4097129at2759"/>
<keyword evidence="4" id="KW-1185">Reference proteome</keyword>
<dbReference type="Proteomes" id="UP000002605">
    <property type="component" value="Chromosome 2"/>
</dbReference>
<dbReference type="Gene3D" id="3.60.10.10">
    <property type="entry name" value="Endonuclease/exonuclease/phosphatase"/>
    <property type="match status" value="1"/>
</dbReference>
<dbReference type="GeneID" id="8045775"/>
<accession>B9WAU2</accession>
<reference evidence="3 4" key="1">
    <citation type="journal article" date="2009" name="Genome Res.">
        <title>Comparative genomics of the fungal pathogens Candida dubliniensis and Candida albicans.</title>
        <authorList>
            <person name="Jackson A.P."/>
            <person name="Gamble J.A."/>
            <person name="Yeomans T."/>
            <person name="Moran G.P."/>
            <person name="Saunders D."/>
            <person name="Harris D."/>
            <person name="Aslett M."/>
            <person name="Barrell J.F."/>
            <person name="Butler G."/>
            <person name="Citiulo F."/>
            <person name="Coleman D.C."/>
            <person name="de Groot P.W.J."/>
            <person name="Goodwin T.J."/>
            <person name="Quail M.A."/>
            <person name="McQuillan J."/>
            <person name="Munro C.A."/>
            <person name="Pain A."/>
            <person name="Poulter R.T."/>
            <person name="Rajandream M.A."/>
            <person name="Renauld H."/>
            <person name="Spiering M.J."/>
            <person name="Tivey A."/>
            <person name="Gow N.A.R."/>
            <person name="Barrell B."/>
            <person name="Sullivan D.J."/>
            <person name="Berriman M."/>
        </authorList>
    </citation>
    <scope>NUCLEOTIDE SEQUENCE [LARGE SCALE GENOMIC DNA]</scope>
    <source>
        <strain evidence="4">CD36 / ATCC MYA-646 / CBS 7987 / NCPF 3949 / NRRL Y-17841</strain>
    </source>
</reference>
<dbReference type="SUPFAM" id="SSF56672">
    <property type="entry name" value="DNA/RNA polymerases"/>
    <property type="match status" value="1"/>
</dbReference>
<organism evidence="3 4">
    <name type="scientific">Candida dubliniensis (strain CD36 / ATCC MYA-646 / CBS 7987 / NCPF 3949 / NRRL Y-17841)</name>
    <name type="common">Yeast</name>
    <dbReference type="NCBI Taxonomy" id="573826"/>
    <lineage>
        <taxon>Eukaryota</taxon>
        <taxon>Fungi</taxon>
        <taxon>Dikarya</taxon>
        <taxon>Ascomycota</taxon>
        <taxon>Saccharomycotina</taxon>
        <taxon>Pichiomycetes</taxon>
        <taxon>Debaryomycetaceae</taxon>
        <taxon>Candida/Lodderomyces clade</taxon>
        <taxon>Candida</taxon>
    </lineage>
</organism>
<dbReference type="KEGG" id="cdu:CD36_17350"/>
<proteinExistence type="predicted"/>
<evidence type="ECO:0000259" key="1">
    <source>
        <dbReference type="PROSITE" id="PS50878"/>
    </source>
</evidence>
<sequence>MTATNYLNHFKIASRNIGSRLSSKTVAPIRDIILELTTSNPEVDIWMIQEIRLYNQLQLQQLKNTLKSKNIMVIMHHYSDLTAFIVFSPYQELKFDLLELTNEEIINVAHRVSSLSIRLFSGESVLLLNFYLPSGNYNAQKTIMESVSAQLSNLQKKNERYLILGGDYNHVLDPQKDVLVPKDRVLAPIYRPEKDIIEFMTQFIEKFQLQDGFRLKNPTRVEPTNQQGPDMIQRRLDRFYFSLNLNSKFHGYSLLQENRCISTHVTISMLFRINKKSPLTVGPSRFCLSRTLLGDSDFMQYLNRPISSSNRSGFQLWDFQMNYIRQQVGIFKRALRTIRNHSQNEIAPSVSVGAEDHDWTLEKKLKFRLRGPDLQEYIINMVSASGQQLTTTEDMLQEATCFYKQLFSSMPSHRIQYDFISSFEPTLNLLEQNKLEAPFTENELYQQLQQIKKYTATGLDGISYYGLVSLWETLGPSLTMAANYILETGTLPLSMQKVIIRLIKKSPKSAGTIGDFRPISVTTCALRLLSSCFETRLKSSATTLIDAAQTGFIQGRSIDNTINMVGMVMTELTKPSTDIDDYACFVALDFHKAFDSVSHDYLNELLAHINCGHRARNFLMAITTQQTAQVTINNCLGEEFVLNSGTRQGNPVSPFLFILSLETLLSKINQNLEGASFLGHRFRLAYAAYADDVIIFCKNQQDQQRLLQLLETFGQDSGLVINKHKSKIFYYRTPPLEKILPFPAQCLDLESFSYLGIPMKEADENYDPWKKKLRDLLAQIYLAPTSDLSIMVTIKLMNVFIFSQLYYMDLHSPISAAAIKEIYKKIQGCLPFRIAIDRLLTPKHLGGFGLINIASQVKGKRGKQIYHLFTHSHDPLVRAFKFKLQLTINEVLQPFIKQDSSLEGTSIFPWFRFLCDIKPLCPLGKKQFQQRVFSKLSKSALSWLKAWFDITSYHGPYIYETISHMSGQEYESLFEEDFTYILQHVEGVDGKALTEGSFHHLSQKLSSKLPIIPKGWSSNTELQFITSLQWKRFWSRLSDLQTENLGSLQTYHLFVLGYYSHYPFYKPVSSTSSNRSSATFFLGNIAREALSQVENNQEASQNSEDVVTNQSTHIPSCRFCQMDASDHIGHHAFECQDTLSLWPFGQFPQRSYSFVIGNSQNTDEQYFLINKYLGVLLNQVKRRQR</sequence>
<dbReference type="VEuPathDB" id="FungiDB:CD36_17350"/>
<evidence type="ECO:0000313" key="3">
    <source>
        <dbReference type="EMBL" id="CAX43512.1"/>
    </source>
</evidence>
<name>B9WAU2_CANDC</name>
<evidence type="ECO:0000313" key="4">
    <source>
        <dbReference type="Proteomes" id="UP000002605"/>
    </source>
</evidence>
<dbReference type="CGD" id="CAL0000171241">
    <property type="gene designation" value="Cd36_17350"/>
</dbReference>
<evidence type="ECO:0000313" key="2">
    <source>
        <dbReference type="CGD" id="CAL0000171241"/>
    </source>
</evidence>
<dbReference type="SUPFAM" id="SSF56219">
    <property type="entry name" value="DNase I-like"/>
    <property type="match status" value="1"/>
</dbReference>
<dbReference type="InterPro" id="IPR000477">
    <property type="entry name" value="RT_dom"/>
</dbReference>
<dbReference type="HOGENOM" id="CLU_008694_0_0_1"/>
<dbReference type="InterPro" id="IPR043502">
    <property type="entry name" value="DNA/RNA_pol_sf"/>
</dbReference>
<dbReference type="PANTHER" id="PTHR31635:SF196">
    <property type="entry name" value="REVERSE TRANSCRIPTASE DOMAIN-CONTAINING PROTEIN-RELATED"/>
    <property type="match status" value="1"/>
</dbReference>
<protein>
    <submittedName>
        <fullName evidence="3">Polyprotein of L1-like non-LTR retrotransposon</fullName>
    </submittedName>
</protein>
<dbReference type="PANTHER" id="PTHR31635">
    <property type="entry name" value="REVERSE TRANSCRIPTASE DOMAIN-CONTAINING PROTEIN-RELATED"/>
    <property type="match status" value="1"/>
</dbReference>
<dbReference type="AlphaFoldDB" id="B9WAU2"/>
<dbReference type="RefSeq" id="XP_002418212.1">
    <property type="nucleotide sequence ID" value="XM_002418167.1"/>
</dbReference>
<dbReference type="PROSITE" id="PS50878">
    <property type="entry name" value="RT_POL"/>
    <property type="match status" value="1"/>
</dbReference>
<gene>
    <name evidence="2" type="ordered locus">Cd36_17350</name>
    <name evidence="3" type="ORF">CD36_17350</name>
</gene>
<feature type="domain" description="Reverse transcriptase" evidence="1">
    <location>
        <begin position="484"/>
        <end position="759"/>
    </location>
</feature>
<dbReference type="CDD" id="cd01650">
    <property type="entry name" value="RT_nLTR_like"/>
    <property type="match status" value="1"/>
</dbReference>
<dbReference type="Pfam" id="PF00078">
    <property type="entry name" value="RVT_1"/>
    <property type="match status" value="1"/>
</dbReference>
<dbReference type="EMBL" id="FM992689">
    <property type="protein sequence ID" value="CAX43512.1"/>
    <property type="molecule type" value="Genomic_DNA"/>
</dbReference>